<evidence type="ECO:0000313" key="1">
    <source>
        <dbReference type="EMBL" id="RLL19008.1"/>
    </source>
</evidence>
<protein>
    <submittedName>
        <fullName evidence="1">Uncharacterized protein</fullName>
    </submittedName>
</protein>
<evidence type="ECO:0000313" key="2">
    <source>
        <dbReference type="Proteomes" id="UP000280271"/>
    </source>
</evidence>
<keyword evidence="2" id="KW-1185">Reference proteome</keyword>
<comment type="caution">
    <text evidence="1">The sequence shown here is derived from an EMBL/GenBank/DDBJ whole genome shotgun (WGS) entry which is preliminary data.</text>
</comment>
<dbReference type="RefSeq" id="WP_121523539.1">
    <property type="nucleotide sequence ID" value="NZ_RCHC01000019.1"/>
</dbReference>
<accession>A0ABX9TSL0</accession>
<dbReference type="EMBL" id="RCHC01000019">
    <property type="protein sequence ID" value="RLL19008.1"/>
    <property type="molecule type" value="Genomic_DNA"/>
</dbReference>
<organism evidence="1 2">
    <name type="scientific">Acinetobacter chengduensis</name>
    <dbReference type="NCBI Taxonomy" id="2420890"/>
    <lineage>
        <taxon>Bacteria</taxon>
        <taxon>Pseudomonadati</taxon>
        <taxon>Pseudomonadota</taxon>
        <taxon>Gammaproteobacteria</taxon>
        <taxon>Moraxellales</taxon>
        <taxon>Moraxellaceae</taxon>
        <taxon>Acinetobacter</taxon>
    </lineage>
</organism>
<dbReference type="Proteomes" id="UP000280271">
    <property type="component" value="Unassembled WGS sequence"/>
</dbReference>
<reference evidence="1 2" key="1">
    <citation type="submission" date="2018-09" db="EMBL/GenBank/DDBJ databases">
        <title>The draft genome of Acinetobacter sp. strains.</title>
        <authorList>
            <person name="Qin J."/>
            <person name="Feng Y."/>
            <person name="Zong Z."/>
        </authorList>
    </citation>
    <scope>NUCLEOTIDE SEQUENCE [LARGE SCALE GENOMIC DNA]</scope>
    <source>
        <strain evidence="1 2">WCHAc060005</strain>
    </source>
</reference>
<proteinExistence type="predicted"/>
<name>A0ABX9TSL0_9GAMM</name>
<gene>
    <name evidence="1" type="ORF">D9K81_14730</name>
</gene>
<sequence length="137" mass="15532">MSNCVKNKLPRTWKLPTEAGGPLTDEQIALILSPDRNFSHEEFKRLYSCSWDVAKPDKDASVIPDGALVTLKSGNTTPFRVVKRYEHKGRTRYRVVNIKTGSERGVNQREICAVLSKKEAQELSDKAKKTINIQQFI</sequence>